<feature type="compositionally biased region" description="Low complexity" evidence="1">
    <location>
        <begin position="53"/>
        <end position="65"/>
    </location>
</feature>
<feature type="compositionally biased region" description="Polar residues" evidence="1">
    <location>
        <begin position="81"/>
        <end position="100"/>
    </location>
</feature>
<protein>
    <submittedName>
        <fullName evidence="2">Uncharacterized protein</fullName>
    </submittedName>
</protein>
<proteinExistence type="predicted"/>
<reference evidence="2" key="1">
    <citation type="submission" date="2020-03" db="EMBL/GenBank/DDBJ databases">
        <title>Castanea mollissima Vanexum genome sequencing.</title>
        <authorList>
            <person name="Staton M."/>
        </authorList>
    </citation>
    <scope>NUCLEOTIDE SEQUENCE</scope>
    <source>
        <tissue evidence="2">Leaf</tissue>
    </source>
</reference>
<dbReference type="OrthoDB" id="649641at2759"/>
<evidence type="ECO:0000256" key="1">
    <source>
        <dbReference type="SAM" id="MobiDB-lite"/>
    </source>
</evidence>
<feature type="region of interest" description="Disordered" evidence="1">
    <location>
        <begin position="1"/>
        <end position="110"/>
    </location>
</feature>
<dbReference type="EMBL" id="JRKL02000041">
    <property type="protein sequence ID" value="KAF3976060.1"/>
    <property type="molecule type" value="Genomic_DNA"/>
</dbReference>
<dbReference type="Proteomes" id="UP000737018">
    <property type="component" value="Unassembled WGS sequence"/>
</dbReference>
<evidence type="ECO:0000313" key="2">
    <source>
        <dbReference type="EMBL" id="KAF3976060.1"/>
    </source>
</evidence>
<dbReference type="AlphaFoldDB" id="A0A8J4VYI8"/>
<sequence>MDKNKSRTDLLAAGRKKLQQYRQKKEGKGSASHGKSSKKSGKSDQHEGDADESSTTPVPTVSSQVTEREIAPHDGSDLETVESSLSHSTGISEPDTSSMQSREDQGQCRKLTVWTQSNLIAPVK</sequence>
<comment type="caution">
    <text evidence="2">The sequence shown here is derived from an EMBL/GenBank/DDBJ whole genome shotgun (WGS) entry which is preliminary data.</text>
</comment>
<accession>A0A8J4VYI8</accession>
<evidence type="ECO:0000313" key="3">
    <source>
        <dbReference type="Proteomes" id="UP000737018"/>
    </source>
</evidence>
<name>A0A8J4VYI8_9ROSI</name>
<feature type="compositionally biased region" description="Basic and acidic residues" evidence="1">
    <location>
        <begin position="66"/>
        <end position="76"/>
    </location>
</feature>
<gene>
    <name evidence="2" type="ORF">CMV_000705</name>
</gene>
<keyword evidence="3" id="KW-1185">Reference proteome</keyword>
<organism evidence="2 3">
    <name type="scientific">Castanea mollissima</name>
    <name type="common">Chinese chestnut</name>
    <dbReference type="NCBI Taxonomy" id="60419"/>
    <lineage>
        <taxon>Eukaryota</taxon>
        <taxon>Viridiplantae</taxon>
        <taxon>Streptophyta</taxon>
        <taxon>Embryophyta</taxon>
        <taxon>Tracheophyta</taxon>
        <taxon>Spermatophyta</taxon>
        <taxon>Magnoliopsida</taxon>
        <taxon>eudicotyledons</taxon>
        <taxon>Gunneridae</taxon>
        <taxon>Pentapetalae</taxon>
        <taxon>rosids</taxon>
        <taxon>fabids</taxon>
        <taxon>Fagales</taxon>
        <taxon>Fagaceae</taxon>
        <taxon>Castanea</taxon>
    </lineage>
</organism>